<evidence type="ECO:0000256" key="6">
    <source>
        <dbReference type="ARBA" id="ARBA00022827"/>
    </source>
</evidence>
<dbReference type="Pfam" id="PF02771">
    <property type="entry name" value="Acyl-CoA_dh_N"/>
    <property type="match status" value="1"/>
</dbReference>
<keyword evidence="12" id="KW-1185">Reference proteome</keyword>
<evidence type="ECO:0000256" key="1">
    <source>
        <dbReference type="ARBA" id="ARBA00001974"/>
    </source>
</evidence>
<dbReference type="GO" id="GO:0050660">
    <property type="term" value="F:flavin adenine dinucleotide binding"/>
    <property type="evidence" value="ECO:0007669"/>
    <property type="project" value="InterPro"/>
</dbReference>
<comment type="similarity">
    <text evidence="3">Belongs to the acyl-CoA dehydrogenase family.</text>
</comment>
<keyword evidence="7" id="KW-0560">Oxidoreductase</keyword>
<comment type="pathway">
    <text evidence="2">Amino-acid degradation; L-valine degradation.</text>
</comment>
<dbReference type="InterPro" id="IPR009075">
    <property type="entry name" value="AcylCo_DH/oxidase_C"/>
</dbReference>
<feature type="domain" description="Acyl-CoA oxidase/dehydrogenase middle" evidence="9">
    <location>
        <begin position="121"/>
        <end position="215"/>
    </location>
</feature>
<keyword evidence="6" id="KW-0274">FAD</keyword>
<dbReference type="InterPro" id="IPR006089">
    <property type="entry name" value="Acyl-CoA_DH_CS"/>
</dbReference>
<dbReference type="Pfam" id="PF00441">
    <property type="entry name" value="Acyl-CoA_dh_1"/>
    <property type="match status" value="1"/>
</dbReference>
<dbReference type="InterPro" id="IPR006091">
    <property type="entry name" value="Acyl-CoA_Oxase/DH_mid-dom"/>
</dbReference>
<evidence type="ECO:0000259" key="9">
    <source>
        <dbReference type="Pfam" id="PF02770"/>
    </source>
</evidence>
<dbReference type="SUPFAM" id="SSF47203">
    <property type="entry name" value="Acyl-CoA dehydrogenase C-terminal domain-like"/>
    <property type="match status" value="1"/>
</dbReference>
<dbReference type="Pfam" id="PF02770">
    <property type="entry name" value="Acyl-CoA_dh_M"/>
    <property type="match status" value="1"/>
</dbReference>
<evidence type="ECO:0000256" key="3">
    <source>
        <dbReference type="ARBA" id="ARBA00009347"/>
    </source>
</evidence>
<dbReference type="Gene3D" id="1.10.540.10">
    <property type="entry name" value="Acyl-CoA dehydrogenase/oxidase, N-terminal domain"/>
    <property type="match status" value="1"/>
</dbReference>
<feature type="domain" description="Acyl-CoA dehydrogenase/oxidase N-terminal" evidence="10">
    <location>
        <begin position="5"/>
        <end position="117"/>
    </location>
</feature>
<sequence length="386" mass="41761">MALDTETFSLLKDSVQRFIRERLVPSENSVEEHDDVPSDIVDDMKELGLFGLSIPEEFGGIGLSMAQECEVAFELGQTALAFRSVVGTNIGIGSQGILMDGTAEQKAEYLPRIASGELIISFALTEPNAGSDAAALQTRGVRDGDDYLLSGSKRYITNAPRAGAFTLMARTDGPGAGGISAFIVPSDLPGITLGKPDKKMGQRGTKTCDVNLDNVRVPASHIIGGVPGKGFKTAMKVLDRGRLHVSALACGMAQRILNESVAYAQERKQFGQRIGDFQLVQAMLADSQAELLAGWSMVQAVAQRYDAKPFSVTDPAVSMQASCTKLFTTEMVGRVADRGVQIHGGAGYINEYKVERFYRDVRLLRLYEGTTQIQQLIIGKQLMRQD</sequence>
<dbReference type="FunFam" id="1.20.140.10:FF:000001">
    <property type="entry name" value="Acyl-CoA dehydrogenase"/>
    <property type="match status" value="1"/>
</dbReference>
<dbReference type="GO" id="GO:0009083">
    <property type="term" value="P:branched-chain amino acid catabolic process"/>
    <property type="evidence" value="ECO:0007669"/>
    <property type="project" value="UniProtKB-KW"/>
</dbReference>
<dbReference type="InterPro" id="IPR009100">
    <property type="entry name" value="AcylCoA_DH/oxidase_NM_dom_sf"/>
</dbReference>
<evidence type="ECO:0000256" key="4">
    <source>
        <dbReference type="ARBA" id="ARBA00022456"/>
    </source>
</evidence>
<dbReference type="InterPro" id="IPR046373">
    <property type="entry name" value="Acyl-CoA_Oxase/DH_mid-dom_sf"/>
</dbReference>
<dbReference type="PROSITE" id="PS00072">
    <property type="entry name" value="ACYL_COA_DH_1"/>
    <property type="match status" value="1"/>
</dbReference>
<dbReference type="GO" id="GO:0003995">
    <property type="term" value="F:acyl-CoA dehydrogenase activity"/>
    <property type="evidence" value="ECO:0007669"/>
    <property type="project" value="InterPro"/>
</dbReference>
<dbReference type="PIRSF" id="PIRSF016578">
    <property type="entry name" value="HsaA"/>
    <property type="match status" value="1"/>
</dbReference>
<dbReference type="KEGG" id="hcz:G9Q37_07310"/>
<evidence type="ECO:0000313" key="11">
    <source>
        <dbReference type="EMBL" id="QIM51960.1"/>
    </source>
</evidence>
<keyword evidence="5" id="KW-0285">Flavoprotein</keyword>
<reference evidence="11 12" key="1">
    <citation type="submission" date="2020-03" db="EMBL/GenBank/DDBJ databases">
        <title>Hydrogenophaga sp. nov. isolated from cyanobacterial mat.</title>
        <authorList>
            <person name="Thorat V."/>
            <person name="Kirdat K."/>
            <person name="Tiwarekar B."/>
            <person name="Costa E.D."/>
            <person name="Yadav A."/>
        </authorList>
    </citation>
    <scope>NUCLEOTIDE SEQUENCE [LARGE SCALE GENOMIC DNA]</scope>
    <source>
        <strain evidence="11 12">BA0156</strain>
    </source>
</reference>
<dbReference type="InterPro" id="IPR013786">
    <property type="entry name" value="AcylCoA_DH/ox_N"/>
</dbReference>
<evidence type="ECO:0000256" key="2">
    <source>
        <dbReference type="ARBA" id="ARBA00005109"/>
    </source>
</evidence>
<dbReference type="Gene3D" id="2.40.110.10">
    <property type="entry name" value="Butyryl-CoA Dehydrogenase, subunit A, domain 2"/>
    <property type="match status" value="1"/>
</dbReference>
<comment type="cofactor">
    <cofactor evidence="1">
        <name>FAD</name>
        <dbReference type="ChEBI" id="CHEBI:57692"/>
    </cofactor>
</comment>
<dbReference type="EMBL" id="CP049989">
    <property type="protein sequence ID" value="QIM51960.1"/>
    <property type="molecule type" value="Genomic_DNA"/>
</dbReference>
<organism evidence="11 12">
    <name type="scientific">Hydrogenophaga crocea</name>
    <dbReference type="NCBI Taxonomy" id="2716225"/>
    <lineage>
        <taxon>Bacteria</taxon>
        <taxon>Pseudomonadati</taxon>
        <taxon>Pseudomonadota</taxon>
        <taxon>Betaproteobacteria</taxon>
        <taxon>Burkholderiales</taxon>
        <taxon>Comamonadaceae</taxon>
        <taxon>Hydrogenophaga</taxon>
    </lineage>
</organism>
<proteinExistence type="inferred from homology"/>
<evidence type="ECO:0000256" key="5">
    <source>
        <dbReference type="ARBA" id="ARBA00022630"/>
    </source>
</evidence>
<evidence type="ECO:0000259" key="10">
    <source>
        <dbReference type="Pfam" id="PF02771"/>
    </source>
</evidence>
<dbReference type="AlphaFoldDB" id="A0A6G8IG70"/>
<evidence type="ECO:0000256" key="7">
    <source>
        <dbReference type="ARBA" id="ARBA00023002"/>
    </source>
</evidence>
<dbReference type="RefSeq" id="WP_086920795.1">
    <property type="nucleotide sequence ID" value="NZ_CP049989.1"/>
</dbReference>
<accession>A0A6G8IG70</accession>
<name>A0A6G8IG70_9BURK</name>
<dbReference type="PROSITE" id="PS00073">
    <property type="entry name" value="ACYL_COA_DH_2"/>
    <property type="match status" value="1"/>
</dbReference>
<dbReference type="PANTHER" id="PTHR43884:SF12">
    <property type="entry name" value="ISOVALERYL-COA DEHYDROGENASE, MITOCHONDRIAL-RELATED"/>
    <property type="match status" value="1"/>
</dbReference>
<dbReference type="FunFam" id="1.10.540.10:FF:000001">
    <property type="entry name" value="Very long-chain-specific acyl-CoA dehydrogenase, mitochondrial"/>
    <property type="match status" value="1"/>
</dbReference>
<protein>
    <submittedName>
        <fullName evidence="11">Acyl-CoA dehydrogenase</fullName>
    </submittedName>
</protein>
<dbReference type="SUPFAM" id="SSF56645">
    <property type="entry name" value="Acyl-CoA dehydrogenase NM domain-like"/>
    <property type="match status" value="1"/>
</dbReference>
<dbReference type="InterPro" id="IPR036250">
    <property type="entry name" value="AcylCo_DH-like_C"/>
</dbReference>
<evidence type="ECO:0000259" key="8">
    <source>
        <dbReference type="Pfam" id="PF00441"/>
    </source>
</evidence>
<feature type="domain" description="Acyl-CoA dehydrogenase/oxidase C-terminal" evidence="8">
    <location>
        <begin position="228"/>
        <end position="382"/>
    </location>
</feature>
<dbReference type="PANTHER" id="PTHR43884">
    <property type="entry name" value="ACYL-COA DEHYDROGENASE"/>
    <property type="match status" value="1"/>
</dbReference>
<keyword evidence="4" id="KW-0101">Branched-chain amino acid catabolism</keyword>
<dbReference type="FunFam" id="2.40.110.10:FF:000001">
    <property type="entry name" value="Acyl-CoA dehydrogenase, mitochondrial"/>
    <property type="match status" value="1"/>
</dbReference>
<dbReference type="Proteomes" id="UP000503162">
    <property type="component" value="Chromosome"/>
</dbReference>
<dbReference type="Gene3D" id="1.20.140.10">
    <property type="entry name" value="Butyryl-CoA Dehydrogenase, subunit A, domain 3"/>
    <property type="match status" value="1"/>
</dbReference>
<gene>
    <name evidence="11" type="ORF">G9Q37_07310</name>
</gene>
<dbReference type="InterPro" id="IPR037069">
    <property type="entry name" value="AcylCoA_DH/ox_N_sf"/>
</dbReference>
<evidence type="ECO:0000313" key="12">
    <source>
        <dbReference type="Proteomes" id="UP000503162"/>
    </source>
</evidence>